<reference evidence="3 4" key="1">
    <citation type="submission" date="2017-09" db="EMBL/GenBank/DDBJ databases">
        <authorList>
            <person name="Ehlers B."/>
            <person name="Leendertz F.H."/>
        </authorList>
    </citation>
    <scope>NUCLEOTIDE SEQUENCE [LARGE SCALE GENOMIC DNA]</scope>
    <source>
        <strain evidence="3 4">CGMCC 4.6857</strain>
    </source>
</reference>
<feature type="transmembrane region" description="Helical" evidence="2">
    <location>
        <begin position="22"/>
        <end position="46"/>
    </location>
</feature>
<gene>
    <name evidence="3" type="ORF">SAMN05421748_12885</name>
</gene>
<dbReference type="AlphaFoldDB" id="A0A285K270"/>
<protein>
    <submittedName>
        <fullName evidence="3">Uncharacterized protein</fullName>
    </submittedName>
</protein>
<accession>A0A285K270</accession>
<evidence type="ECO:0000256" key="1">
    <source>
        <dbReference type="SAM" id="MobiDB-lite"/>
    </source>
</evidence>
<proteinExistence type="predicted"/>
<keyword evidence="2" id="KW-0472">Membrane</keyword>
<evidence type="ECO:0000313" key="4">
    <source>
        <dbReference type="Proteomes" id="UP000219612"/>
    </source>
</evidence>
<keyword evidence="2" id="KW-0812">Transmembrane</keyword>
<feature type="region of interest" description="Disordered" evidence="1">
    <location>
        <begin position="50"/>
        <end position="128"/>
    </location>
</feature>
<evidence type="ECO:0000313" key="3">
    <source>
        <dbReference type="EMBL" id="SNY65606.1"/>
    </source>
</evidence>
<sequence length="262" mass="27322">MPGVAAGMPGPVPGPPPPRRGINGMVVALAVGVLLLLVTGGTIVFLRSGDGDGGRTPAAQQQQQTTGQAANADPGVPVTREPETTYGEPAPAGALPTGADTTEPETEPETETGPTAVATTPLGAGSEQAPVAELEQIWRDDASTISFQGQYAAQIATKYPGIVDPLQTTVHGSHTFMAADILAEHRSLRDAHGSADHPVVLIKSTDYSKRQKINGHFLWGTFAVGHFADADAVHAWCETQFAELTAAKRANQCVPRRLNPGR</sequence>
<evidence type="ECO:0000256" key="2">
    <source>
        <dbReference type="SAM" id="Phobius"/>
    </source>
</evidence>
<organism evidence="3 4">
    <name type="scientific">Paractinoplanes atraurantiacus</name>
    <dbReference type="NCBI Taxonomy" id="1036182"/>
    <lineage>
        <taxon>Bacteria</taxon>
        <taxon>Bacillati</taxon>
        <taxon>Actinomycetota</taxon>
        <taxon>Actinomycetes</taxon>
        <taxon>Micromonosporales</taxon>
        <taxon>Micromonosporaceae</taxon>
        <taxon>Paractinoplanes</taxon>
    </lineage>
</organism>
<keyword evidence="4" id="KW-1185">Reference proteome</keyword>
<feature type="compositionally biased region" description="Low complexity" evidence="1">
    <location>
        <begin position="58"/>
        <end position="72"/>
    </location>
</feature>
<keyword evidence="2" id="KW-1133">Transmembrane helix</keyword>
<feature type="compositionally biased region" description="Low complexity" evidence="1">
    <location>
        <begin position="111"/>
        <end position="121"/>
    </location>
</feature>
<name>A0A285K270_9ACTN</name>
<dbReference type="Proteomes" id="UP000219612">
    <property type="component" value="Unassembled WGS sequence"/>
</dbReference>
<dbReference type="EMBL" id="OBDY01000028">
    <property type="protein sequence ID" value="SNY65606.1"/>
    <property type="molecule type" value="Genomic_DNA"/>
</dbReference>